<feature type="domain" description="C5a peptidase/Subtilisin-like protease SBT2-like Fn3-like" evidence="11">
    <location>
        <begin position="605"/>
        <end position="718"/>
    </location>
</feature>
<feature type="active site" description="Charge relay system" evidence="6 7">
    <location>
        <position position="529"/>
    </location>
</feature>
<dbReference type="GO" id="GO:0016020">
    <property type="term" value="C:membrane"/>
    <property type="evidence" value="ECO:0007669"/>
    <property type="project" value="InterPro"/>
</dbReference>
<keyword evidence="5 7" id="KW-0720">Serine protease</keyword>
<dbReference type="Proteomes" id="UP000006514">
    <property type="component" value="Unassembled WGS sequence"/>
</dbReference>
<dbReference type="KEGG" id="adl:AURDEDRAFT_166354"/>
<feature type="active site" description="Charge relay system" evidence="6 7">
    <location>
        <position position="215"/>
    </location>
</feature>
<keyword evidence="4 7" id="KW-0378">Hydrolase</keyword>
<keyword evidence="3 9" id="KW-0732">Signal</keyword>
<dbReference type="PROSITE" id="PS00137">
    <property type="entry name" value="SUBTILASE_HIS"/>
    <property type="match status" value="1"/>
</dbReference>
<dbReference type="InterPro" id="IPR023828">
    <property type="entry name" value="Peptidase_S8_Ser-AS"/>
</dbReference>
<dbReference type="Gene3D" id="3.40.50.200">
    <property type="entry name" value="Peptidase S8/S53 domain"/>
    <property type="match status" value="2"/>
</dbReference>
<evidence type="ECO:0000313" key="12">
    <source>
        <dbReference type="EMBL" id="EJD44569.1"/>
    </source>
</evidence>
<dbReference type="OrthoDB" id="3252615at2759"/>
<dbReference type="FunCoup" id="J0DDN5">
    <property type="interactions" value="15"/>
</dbReference>
<evidence type="ECO:0000259" key="11">
    <source>
        <dbReference type="Pfam" id="PF06280"/>
    </source>
</evidence>
<evidence type="ECO:0000256" key="1">
    <source>
        <dbReference type="ARBA" id="ARBA00011073"/>
    </source>
</evidence>
<feature type="signal peptide" evidence="9">
    <location>
        <begin position="1"/>
        <end position="19"/>
    </location>
</feature>
<dbReference type="SUPFAM" id="SSF52743">
    <property type="entry name" value="Subtilisin-like"/>
    <property type="match status" value="1"/>
</dbReference>
<dbReference type="PROSITE" id="PS51892">
    <property type="entry name" value="SUBTILASE"/>
    <property type="match status" value="1"/>
</dbReference>
<keyword evidence="2 7" id="KW-0645">Protease</keyword>
<dbReference type="Pfam" id="PF06280">
    <property type="entry name" value="fn3_5"/>
    <property type="match status" value="1"/>
</dbReference>
<dbReference type="InterPro" id="IPR023827">
    <property type="entry name" value="Peptidase_S8_Asp-AS"/>
</dbReference>
<dbReference type="InterPro" id="IPR010435">
    <property type="entry name" value="C5a/SBT2-like_Fn3"/>
</dbReference>
<evidence type="ECO:0000256" key="9">
    <source>
        <dbReference type="SAM" id="SignalP"/>
    </source>
</evidence>
<dbReference type="AlphaFoldDB" id="J0DDN5"/>
<dbReference type="InterPro" id="IPR036852">
    <property type="entry name" value="Peptidase_S8/S53_dom_sf"/>
</dbReference>
<gene>
    <name evidence="12" type="ORF">AURDEDRAFT_166354</name>
</gene>
<dbReference type="EMBL" id="JH687770">
    <property type="protein sequence ID" value="EJD44569.1"/>
    <property type="molecule type" value="Genomic_DNA"/>
</dbReference>
<name>J0DDN5_AURST</name>
<dbReference type="GO" id="GO:0005615">
    <property type="term" value="C:extracellular space"/>
    <property type="evidence" value="ECO:0007669"/>
    <property type="project" value="TreeGrafter"/>
</dbReference>
<dbReference type="PANTHER" id="PTHR43806">
    <property type="entry name" value="PEPTIDASE S8"/>
    <property type="match status" value="1"/>
</dbReference>
<dbReference type="GO" id="GO:0006508">
    <property type="term" value="P:proteolysis"/>
    <property type="evidence" value="ECO:0007669"/>
    <property type="project" value="UniProtKB-KW"/>
</dbReference>
<dbReference type="OMA" id="WDLDIKP"/>
<dbReference type="Pfam" id="PF00082">
    <property type="entry name" value="Peptidase_S8"/>
    <property type="match status" value="1"/>
</dbReference>
<sequence length="911" mass="95142">MRSLAAVVGTLLSAGGVLGASTTRARGLLDLHANNGTVPGGFIVELSSSSTKRAADTHADFLSELDKRAAGKFTTRKKYDSPLFNGIAIRLHTPEDLISLASIPNVVAVRPIQIFQVPKTVDRRIVTSTSDADIPVGQSVHYMTGVDKLHAQGIAGKGVKVAVVDSGVDYMHPSLGGGFGPGFKVAGGYDLVGDEYTGFDNLEPDDDPRDTCIGHGTHVAGIVGMDPGNAYNVSGVAYDATILAYRVLSCWGLGSDDVYVDALLRAHADGADIITVSLGDGNGWASTSVAVVASRIAEQGRVVTISAGNDGTSGSMFFASPATGENVISVASVQNLRQHNAALRTSVEHAPIPYAVASFAGHQGMPLSVDETPIPLTAISTDPDAGDSACEPLNVDLQQQVVIVRSATKCDSDTQVSNLVDANANIILFYDQDPAYRAAYGLVVQLPVRADADFLISELAKGTPIRVTFPQDNSGVDVPDDNGGLVSPFSSYGPSNEVLFKPSVAAPGGNILSTWLIDDGSWAVDSGTSMSTPYTAGAAALILQMKGKNAAKNVRSILQTTADSIPASKDKGALPQTLAQAGAGLINVFNALNAHTEVSPAELLLNDTAHWKGSHKITIKNTGKAKQSYTISHVPAMTVISLASSKINFLADPDIKQVSAPARVKLSQSSMTLSAGQSAMFTATISAPAGVDPKLLPVVSGSIVIDGSQGDALRVSYMGIAGSLRDAQTISTSNDMLVPESGGLPAVIPVGRNESGAQRGSRNYTLTTLPRFAFTMAQGSRHVKLDLLDAAADVHSTIPDPLDSAPQTKRGFTWSSWLPESASHKSLNAAGAAAIATLGPLAEWRDLPRGGAFQRGSNFIYMEFPSQFANGTKVPFGQYKLLLRALRITGNPSKAADWDVYVSQQVGILDG</sequence>
<dbReference type="InParanoid" id="J0DDN5"/>
<evidence type="ECO:0000313" key="13">
    <source>
        <dbReference type="Proteomes" id="UP000006514"/>
    </source>
</evidence>
<dbReference type="PANTHER" id="PTHR43806:SF66">
    <property type="entry name" value="SERIN ENDOPEPTIDASE"/>
    <property type="match status" value="1"/>
</dbReference>
<reference evidence="13" key="1">
    <citation type="journal article" date="2012" name="Science">
        <title>The Paleozoic origin of enzymatic lignin decomposition reconstructed from 31 fungal genomes.</title>
        <authorList>
            <person name="Floudas D."/>
            <person name="Binder M."/>
            <person name="Riley R."/>
            <person name="Barry K."/>
            <person name="Blanchette R.A."/>
            <person name="Henrissat B."/>
            <person name="Martinez A.T."/>
            <person name="Otillar R."/>
            <person name="Spatafora J.W."/>
            <person name="Yadav J.S."/>
            <person name="Aerts A."/>
            <person name="Benoit I."/>
            <person name="Boyd A."/>
            <person name="Carlson A."/>
            <person name="Copeland A."/>
            <person name="Coutinho P.M."/>
            <person name="de Vries R.P."/>
            <person name="Ferreira P."/>
            <person name="Findley K."/>
            <person name="Foster B."/>
            <person name="Gaskell J."/>
            <person name="Glotzer D."/>
            <person name="Gorecki P."/>
            <person name="Heitman J."/>
            <person name="Hesse C."/>
            <person name="Hori C."/>
            <person name="Igarashi K."/>
            <person name="Jurgens J.A."/>
            <person name="Kallen N."/>
            <person name="Kersten P."/>
            <person name="Kohler A."/>
            <person name="Kuees U."/>
            <person name="Kumar T.K.A."/>
            <person name="Kuo A."/>
            <person name="LaButti K."/>
            <person name="Larrondo L.F."/>
            <person name="Lindquist E."/>
            <person name="Ling A."/>
            <person name="Lombard V."/>
            <person name="Lucas S."/>
            <person name="Lundell T."/>
            <person name="Martin R."/>
            <person name="McLaughlin D.J."/>
            <person name="Morgenstern I."/>
            <person name="Morin E."/>
            <person name="Murat C."/>
            <person name="Nagy L.G."/>
            <person name="Nolan M."/>
            <person name="Ohm R.A."/>
            <person name="Patyshakuliyeva A."/>
            <person name="Rokas A."/>
            <person name="Ruiz-Duenas F.J."/>
            <person name="Sabat G."/>
            <person name="Salamov A."/>
            <person name="Samejima M."/>
            <person name="Schmutz J."/>
            <person name="Slot J.C."/>
            <person name="St John F."/>
            <person name="Stenlid J."/>
            <person name="Sun H."/>
            <person name="Sun S."/>
            <person name="Syed K."/>
            <person name="Tsang A."/>
            <person name="Wiebenga A."/>
            <person name="Young D."/>
            <person name="Pisabarro A."/>
            <person name="Eastwood D.C."/>
            <person name="Martin F."/>
            <person name="Cullen D."/>
            <person name="Grigoriev I.V."/>
            <person name="Hibbett D.S."/>
        </authorList>
    </citation>
    <scope>NUCLEOTIDE SEQUENCE [LARGE SCALE GENOMIC DNA]</scope>
    <source>
        <strain evidence="13">TFB10046</strain>
    </source>
</reference>
<keyword evidence="13" id="KW-1185">Reference proteome</keyword>
<evidence type="ECO:0000256" key="7">
    <source>
        <dbReference type="PROSITE-ProRule" id="PRU01240"/>
    </source>
</evidence>
<evidence type="ECO:0000259" key="10">
    <source>
        <dbReference type="Pfam" id="PF00082"/>
    </source>
</evidence>
<dbReference type="InterPro" id="IPR050131">
    <property type="entry name" value="Peptidase_S8_subtilisin-like"/>
</dbReference>
<dbReference type="GO" id="GO:0004252">
    <property type="term" value="F:serine-type endopeptidase activity"/>
    <property type="evidence" value="ECO:0007669"/>
    <property type="project" value="UniProtKB-UniRule"/>
</dbReference>
<dbReference type="InterPro" id="IPR022398">
    <property type="entry name" value="Peptidase_S8_His-AS"/>
</dbReference>
<accession>J0DDN5</accession>
<dbReference type="InterPro" id="IPR015500">
    <property type="entry name" value="Peptidase_S8_subtilisin-rel"/>
</dbReference>
<evidence type="ECO:0000256" key="3">
    <source>
        <dbReference type="ARBA" id="ARBA00022729"/>
    </source>
</evidence>
<feature type="active site" description="Charge relay system" evidence="6 7">
    <location>
        <position position="165"/>
    </location>
</feature>
<feature type="domain" description="Peptidase S8/S53" evidence="10">
    <location>
        <begin position="156"/>
        <end position="570"/>
    </location>
</feature>
<evidence type="ECO:0000256" key="6">
    <source>
        <dbReference type="PIRSR" id="PIRSR615500-1"/>
    </source>
</evidence>
<dbReference type="PRINTS" id="PR00723">
    <property type="entry name" value="SUBTILISIN"/>
</dbReference>
<protein>
    <submittedName>
        <fullName evidence="12">Subtilisin-like protein</fullName>
    </submittedName>
</protein>
<evidence type="ECO:0000256" key="2">
    <source>
        <dbReference type="ARBA" id="ARBA00022670"/>
    </source>
</evidence>
<dbReference type="InterPro" id="IPR034187">
    <property type="entry name" value="Peptidases_S8_5"/>
</dbReference>
<dbReference type="InterPro" id="IPR000209">
    <property type="entry name" value="Peptidase_S8/S53_dom"/>
</dbReference>
<organism evidence="12 13">
    <name type="scientific">Auricularia subglabra (strain TFB-10046 / SS5)</name>
    <name type="common">White-rot fungus</name>
    <name type="synonym">Auricularia delicata (strain TFB10046)</name>
    <dbReference type="NCBI Taxonomy" id="717982"/>
    <lineage>
        <taxon>Eukaryota</taxon>
        <taxon>Fungi</taxon>
        <taxon>Dikarya</taxon>
        <taxon>Basidiomycota</taxon>
        <taxon>Agaricomycotina</taxon>
        <taxon>Agaricomycetes</taxon>
        <taxon>Auriculariales</taxon>
        <taxon>Auriculariaceae</taxon>
        <taxon>Auricularia</taxon>
    </lineage>
</organism>
<evidence type="ECO:0000256" key="5">
    <source>
        <dbReference type="ARBA" id="ARBA00022825"/>
    </source>
</evidence>
<dbReference type="CDD" id="cd07489">
    <property type="entry name" value="Peptidases_S8_5"/>
    <property type="match status" value="1"/>
</dbReference>
<comment type="similarity">
    <text evidence="1 7 8">Belongs to the peptidase S8 family.</text>
</comment>
<proteinExistence type="inferred from homology"/>
<dbReference type="PROSITE" id="PS00138">
    <property type="entry name" value="SUBTILASE_SER"/>
    <property type="match status" value="1"/>
</dbReference>
<dbReference type="PROSITE" id="PS00136">
    <property type="entry name" value="SUBTILASE_ASP"/>
    <property type="match status" value="1"/>
</dbReference>
<evidence type="ECO:0000256" key="8">
    <source>
        <dbReference type="RuleBase" id="RU003355"/>
    </source>
</evidence>
<dbReference type="eggNOG" id="KOG4266">
    <property type="taxonomic scope" value="Eukaryota"/>
</dbReference>
<evidence type="ECO:0000256" key="4">
    <source>
        <dbReference type="ARBA" id="ARBA00022801"/>
    </source>
</evidence>
<feature type="chain" id="PRO_5003732793" evidence="9">
    <location>
        <begin position="20"/>
        <end position="911"/>
    </location>
</feature>